<dbReference type="Pfam" id="PF04060">
    <property type="entry name" value="FeS"/>
    <property type="match status" value="1"/>
</dbReference>
<dbReference type="InterPro" id="IPR017900">
    <property type="entry name" value="4Fe4S_Fe_S_CS"/>
</dbReference>
<evidence type="ECO:0000259" key="14">
    <source>
        <dbReference type="PROSITE" id="PS51656"/>
    </source>
</evidence>
<dbReference type="GO" id="GO:0009055">
    <property type="term" value="F:electron transfer activity"/>
    <property type="evidence" value="ECO:0007669"/>
    <property type="project" value="InterPro"/>
</dbReference>
<dbReference type="PROSITE" id="PS51379">
    <property type="entry name" value="4FE4S_FER_2"/>
    <property type="match status" value="2"/>
</dbReference>
<comment type="caution">
    <text evidence="15">The sequence shown here is derived from an EMBL/GenBank/DDBJ whole genome shotgun (WGS) entry which is preliminary data.</text>
</comment>
<keyword evidence="11" id="KW-0472">Membrane</keyword>
<dbReference type="GO" id="GO:0051539">
    <property type="term" value="F:4 iron, 4 sulfur cluster binding"/>
    <property type="evidence" value="ECO:0007669"/>
    <property type="project" value="UniProtKB-KW"/>
</dbReference>
<evidence type="ECO:0000256" key="3">
    <source>
        <dbReference type="ARBA" id="ARBA00022485"/>
    </source>
</evidence>
<dbReference type="InterPro" id="IPR017896">
    <property type="entry name" value="4Fe4S_Fe-S-bd"/>
</dbReference>
<keyword evidence="16" id="KW-1185">Reference proteome</keyword>
<evidence type="ECO:0000256" key="11">
    <source>
        <dbReference type="ARBA" id="ARBA00023136"/>
    </source>
</evidence>
<dbReference type="EMBL" id="JAAGYR010000016">
    <property type="protein sequence ID" value="NEN76334.1"/>
    <property type="molecule type" value="Genomic_DNA"/>
</dbReference>
<keyword evidence="12" id="KW-0175">Coiled coil</keyword>
<keyword evidence="9" id="KW-0408">Iron</keyword>
<protein>
    <submittedName>
        <fullName evidence="15">RnfABCDGE type electron transport complex subunit B</fullName>
    </submittedName>
</protein>
<dbReference type="GO" id="GO:0046872">
    <property type="term" value="F:metal ion binding"/>
    <property type="evidence" value="ECO:0007669"/>
    <property type="project" value="UniProtKB-KW"/>
</dbReference>
<proteinExistence type="predicted"/>
<dbReference type="InterPro" id="IPR050294">
    <property type="entry name" value="RnfB_subfamily"/>
</dbReference>
<evidence type="ECO:0000256" key="4">
    <source>
        <dbReference type="ARBA" id="ARBA00022519"/>
    </source>
</evidence>
<evidence type="ECO:0000256" key="6">
    <source>
        <dbReference type="ARBA" id="ARBA00022737"/>
    </source>
</evidence>
<keyword evidence="6" id="KW-0677">Repeat</keyword>
<feature type="domain" description="4Fe-4S" evidence="14">
    <location>
        <begin position="3"/>
        <end position="63"/>
    </location>
</feature>
<evidence type="ECO:0000256" key="1">
    <source>
        <dbReference type="ARBA" id="ARBA00022448"/>
    </source>
</evidence>
<dbReference type="PANTHER" id="PTHR42859">
    <property type="entry name" value="OXIDOREDUCTASE"/>
    <property type="match status" value="1"/>
</dbReference>
<evidence type="ECO:0000256" key="2">
    <source>
        <dbReference type="ARBA" id="ARBA00022475"/>
    </source>
</evidence>
<evidence type="ECO:0000313" key="16">
    <source>
        <dbReference type="Proteomes" id="UP000477651"/>
    </source>
</evidence>
<keyword evidence="8" id="KW-0249">Electron transport</keyword>
<evidence type="ECO:0000256" key="10">
    <source>
        <dbReference type="ARBA" id="ARBA00023014"/>
    </source>
</evidence>
<keyword evidence="2" id="KW-1003">Cell membrane</keyword>
<dbReference type="InterPro" id="IPR007202">
    <property type="entry name" value="4Fe-4S_dom"/>
</dbReference>
<feature type="coiled-coil region" evidence="12">
    <location>
        <begin position="151"/>
        <end position="178"/>
    </location>
</feature>
<dbReference type="Pfam" id="PF14697">
    <property type="entry name" value="Fer4_21"/>
    <property type="match status" value="1"/>
</dbReference>
<keyword evidence="4" id="KW-0997">Cell inner membrane</keyword>
<evidence type="ECO:0000256" key="12">
    <source>
        <dbReference type="SAM" id="Coils"/>
    </source>
</evidence>
<feature type="domain" description="4Fe-4S ferredoxin-type" evidence="13">
    <location>
        <begin position="109"/>
        <end position="138"/>
    </location>
</feature>
<dbReference type="Gene3D" id="1.10.15.40">
    <property type="entry name" value="Electron transport complex subunit B, putative Fe-S cluster"/>
    <property type="match status" value="1"/>
</dbReference>
<gene>
    <name evidence="15" type="ORF">F9B74_08380</name>
</gene>
<name>A0A6L9Y9C7_9BURK</name>
<reference evidence="15 16" key="1">
    <citation type="submission" date="2020-02" db="EMBL/GenBank/DDBJ databases">
        <title>Pelistega sp. NLN82 were isolated from wild rodents of the Hainan Island.</title>
        <authorList>
            <person name="Niu N."/>
            <person name="Zhou J."/>
        </authorList>
    </citation>
    <scope>NUCLEOTIDE SEQUENCE [LARGE SCALE GENOMIC DNA]</scope>
    <source>
        <strain evidence="15 16">NLN82</strain>
    </source>
</reference>
<dbReference type="PROSITE" id="PS51656">
    <property type="entry name" value="4FE4S"/>
    <property type="match status" value="1"/>
</dbReference>
<dbReference type="PANTHER" id="PTHR42859:SF3">
    <property type="entry name" value="ION-TRANSLOCATING OXIDOREDUCTASE COMPLEX SUBUNIT B"/>
    <property type="match status" value="1"/>
</dbReference>
<evidence type="ECO:0000256" key="9">
    <source>
        <dbReference type="ARBA" id="ARBA00023004"/>
    </source>
</evidence>
<keyword evidence="5" id="KW-0479">Metal-binding</keyword>
<evidence type="ECO:0000259" key="13">
    <source>
        <dbReference type="PROSITE" id="PS51379"/>
    </source>
</evidence>
<sequence>MSESTQILIQKIDTILPQTQCTKCGYEDCHAYATAIATKGESINRCPPGGEAGIAKLAALLNTPTLPLNTSCGETTPLHWAKIDENHCIGCTLCIKACPVDAIMGANKFMHTIISDLCSGCELCVPVCPVDCIQMIPAPKEWTQLDADDAKARHEHRAKRLADLAANEEERLNQHSSRPTDILSSADTVAEKLHKEDKQSGILQNNQEASHAKSAAIAMALARARARRQSAQ</sequence>
<evidence type="ECO:0000256" key="5">
    <source>
        <dbReference type="ARBA" id="ARBA00022723"/>
    </source>
</evidence>
<keyword evidence="7" id="KW-1278">Translocase</keyword>
<dbReference type="AlphaFoldDB" id="A0A6L9Y9C7"/>
<dbReference type="RefSeq" id="WP_163764778.1">
    <property type="nucleotide sequence ID" value="NZ_JAAGYR010000016.1"/>
</dbReference>
<evidence type="ECO:0000256" key="7">
    <source>
        <dbReference type="ARBA" id="ARBA00022967"/>
    </source>
</evidence>
<dbReference type="SUPFAM" id="SSF54862">
    <property type="entry name" value="4Fe-4S ferredoxins"/>
    <property type="match status" value="1"/>
</dbReference>
<dbReference type="NCBIfam" id="TIGR01944">
    <property type="entry name" value="rnfB"/>
    <property type="match status" value="1"/>
</dbReference>
<dbReference type="InterPro" id="IPR010207">
    <property type="entry name" value="Elect_transpt_cplx_RnfB/RsxB"/>
</dbReference>
<keyword evidence="3" id="KW-0004">4Fe-4S</keyword>
<evidence type="ECO:0000256" key="8">
    <source>
        <dbReference type="ARBA" id="ARBA00022982"/>
    </source>
</evidence>
<evidence type="ECO:0000313" key="15">
    <source>
        <dbReference type="EMBL" id="NEN76334.1"/>
    </source>
</evidence>
<dbReference type="PROSITE" id="PS00198">
    <property type="entry name" value="4FE4S_FER_1"/>
    <property type="match status" value="1"/>
</dbReference>
<keyword evidence="1" id="KW-0813">Transport</keyword>
<feature type="domain" description="4Fe-4S ferredoxin-type" evidence="13">
    <location>
        <begin position="79"/>
        <end position="108"/>
    </location>
</feature>
<accession>A0A6L9Y9C7</accession>
<organism evidence="15 16">
    <name type="scientific">Pelistega ratti</name>
    <dbReference type="NCBI Taxonomy" id="2652177"/>
    <lineage>
        <taxon>Bacteria</taxon>
        <taxon>Pseudomonadati</taxon>
        <taxon>Pseudomonadota</taxon>
        <taxon>Betaproteobacteria</taxon>
        <taxon>Burkholderiales</taxon>
        <taxon>Alcaligenaceae</taxon>
        <taxon>Pelistega</taxon>
    </lineage>
</organism>
<dbReference type="Gene3D" id="3.30.70.20">
    <property type="match status" value="1"/>
</dbReference>
<keyword evidence="10" id="KW-0411">Iron-sulfur</keyword>
<dbReference type="Proteomes" id="UP000477651">
    <property type="component" value="Unassembled WGS sequence"/>
</dbReference>